<evidence type="ECO:0000256" key="1">
    <source>
        <dbReference type="SAM" id="MobiDB-lite"/>
    </source>
</evidence>
<keyword evidence="3" id="KW-0282">Flagellum</keyword>
<name>A0A8D3Y2P2_9GAMM</name>
<dbReference type="Proteomes" id="UP000182276">
    <property type="component" value="Unassembled WGS sequence"/>
</dbReference>
<feature type="domain" description="Flagellar hook-length control protein-like C-terminal" evidence="2">
    <location>
        <begin position="415"/>
        <end position="495"/>
    </location>
</feature>
<reference evidence="3 5" key="3">
    <citation type="journal article" name="Genome Announc.">
        <title>Complete Genome Sequence of Pseudomonas balearica DSM 6083T.</title>
        <authorList>
            <person name="Bennasar-Figueras A."/>
            <person name="Salva-Serra F."/>
            <person name="Jaen-Luchoro D."/>
            <person name="Segui C."/>
            <person name="Aliaga F."/>
            <person name="Busquets A."/>
            <person name="Gomila M."/>
            <person name="Moore E.R."/>
            <person name="Lalucat J."/>
        </authorList>
    </citation>
    <scope>NUCLEOTIDE SEQUENCE [LARGE SCALE GENOMIC DNA]</scope>
    <source>
        <strain evidence="5">DSM 6083</strain>
        <strain evidence="3">DSM6083</strain>
    </source>
</reference>
<dbReference type="GeneID" id="77260696"/>
<evidence type="ECO:0000313" key="3">
    <source>
        <dbReference type="EMBL" id="AJE15781.1"/>
    </source>
</evidence>
<organism evidence="3 5">
    <name type="scientific">Stutzerimonas balearica DSM 6083</name>
    <dbReference type="NCBI Taxonomy" id="1123016"/>
    <lineage>
        <taxon>Bacteria</taxon>
        <taxon>Pseudomonadati</taxon>
        <taxon>Pseudomonadota</taxon>
        <taxon>Gammaproteobacteria</taxon>
        <taxon>Pseudomonadales</taxon>
        <taxon>Pseudomonadaceae</taxon>
        <taxon>Stutzerimonas</taxon>
    </lineage>
</organism>
<evidence type="ECO:0000259" key="2">
    <source>
        <dbReference type="Pfam" id="PF02120"/>
    </source>
</evidence>
<evidence type="ECO:0000313" key="6">
    <source>
        <dbReference type="Proteomes" id="UP000182276"/>
    </source>
</evidence>
<reference evidence="4 6" key="2">
    <citation type="submission" date="2016-10" db="EMBL/GenBank/DDBJ databases">
        <authorList>
            <person name="Varghese N."/>
            <person name="Submissions S."/>
        </authorList>
    </citation>
    <scope>NUCLEOTIDE SEQUENCE [LARGE SCALE GENOMIC DNA]</scope>
    <source>
        <strain evidence="4 6">DSM 6083</strain>
    </source>
</reference>
<accession>A0A8D3Y2P2</accession>
<gene>
    <name evidence="3" type="ORF">CL52_12360</name>
    <name evidence="4" type="ORF">SAMN05660875_105386</name>
</gene>
<evidence type="ECO:0000313" key="5">
    <source>
        <dbReference type="Proteomes" id="UP000031271"/>
    </source>
</evidence>
<keyword evidence="3" id="KW-0966">Cell projection</keyword>
<dbReference type="KEGG" id="pbm:CL52_12360"/>
<dbReference type="EMBL" id="FNHO01000005">
    <property type="protein sequence ID" value="SDM52650.1"/>
    <property type="molecule type" value="Genomic_DNA"/>
</dbReference>
<dbReference type="AlphaFoldDB" id="A0A8D3Y2P2"/>
<dbReference type="InterPro" id="IPR021136">
    <property type="entry name" value="Flagellar_hook_control-like_C"/>
</dbReference>
<sequence>MTEIKSVQAMPPAAAVRNSTAAVDLALRLLQPMQGLLGPGETAEAEVVSIKEALQSFQLVLRLTQENGRQTTLEATSTKPVLPGATYAVAALSDSRLMAQLQPGRSQPLQSIDLSLLPVGTVIQGKVVGSAQLTDASGRPSFQIAFKLLDTPLSGQTMLIESSRPLALGSLMTAQVQGGQALNFIPLGGLLDQLQLSQHLAAQQGRQASLEGVFHALQGMGNNLPENLRSTVSQLLGLVPDVEQLGDPKTLAQTLSASGVFLEARLLAGLTGSAPADVKALLLRLLAQLPTQPTSTPQLAAQSGAGFGQALPAFARQALGALGQANTQQLALNFPLGARLPAGMEEEADLEMLLKLAAAAVSRLQTHQLSSLAQTHVTPDGSQLTTWQLELPMRDRQDVVPLQIKLQREAPARENSKEQPEPLWRVELAFDLAPLGPLQVQAQLQRGCLSSQLWAERASTASLVSAELEHLRERLLSAGLQVGQLDCRQGTPPQGPRTSLEQRFVDETA</sequence>
<keyword evidence="6" id="KW-1185">Reference proteome</keyword>
<dbReference type="InterPro" id="IPR038610">
    <property type="entry name" value="FliK-like_C_sf"/>
</dbReference>
<reference evidence="5" key="1">
    <citation type="submission" date="2014-03" db="EMBL/GenBank/DDBJ databases">
        <title>Complete genome of Pseudomonas balearica DSM 6083T, a sewage water isolate from an enrichment with 2-methylnaphthalene.</title>
        <authorList>
            <person name="Salva-Serra F."/>
            <person name="Jaen-Luchoro D."/>
            <person name="Busquets A."/>
            <person name="Pena A."/>
            <person name="Gomila M."/>
            <person name="Bosch R."/>
            <person name="Nogales B."/>
            <person name="Garcia-Valdes E."/>
            <person name="Lalucat J."/>
            <person name="Bennasar A."/>
        </authorList>
    </citation>
    <scope>NUCLEOTIDE SEQUENCE [LARGE SCALE GENOMIC DNA]</scope>
    <source>
        <strain evidence="5">DSM 6083</strain>
    </source>
</reference>
<keyword evidence="3" id="KW-0969">Cilium</keyword>
<protein>
    <submittedName>
        <fullName evidence="3 4">Hook-length control protein FliK</fullName>
    </submittedName>
</protein>
<dbReference type="Pfam" id="PF02120">
    <property type="entry name" value="Flg_hook"/>
    <property type="match status" value="1"/>
</dbReference>
<evidence type="ECO:0000313" key="4">
    <source>
        <dbReference type="EMBL" id="SDM52650.1"/>
    </source>
</evidence>
<dbReference type="EMBL" id="CP007511">
    <property type="protein sequence ID" value="AJE15781.1"/>
    <property type="molecule type" value="Genomic_DNA"/>
</dbReference>
<dbReference type="Proteomes" id="UP000031271">
    <property type="component" value="Chromosome"/>
</dbReference>
<proteinExistence type="predicted"/>
<feature type="region of interest" description="Disordered" evidence="1">
    <location>
        <begin position="486"/>
        <end position="509"/>
    </location>
</feature>
<dbReference type="RefSeq" id="WP_043220905.1">
    <property type="nucleotide sequence ID" value="NZ_CP007511.1"/>
</dbReference>
<dbReference type="Gene3D" id="3.30.750.140">
    <property type="match status" value="1"/>
</dbReference>